<feature type="disulfide bond" evidence="2">
    <location>
        <begin position="34"/>
        <end position="61"/>
    </location>
</feature>
<evidence type="ECO:0000313" key="7">
    <source>
        <dbReference type="Proteomes" id="UP001497497"/>
    </source>
</evidence>
<evidence type="ECO:0000313" key="6">
    <source>
        <dbReference type="EMBL" id="CAL1526653.1"/>
    </source>
</evidence>
<evidence type="ECO:0000256" key="3">
    <source>
        <dbReference type="SAM" id="MobiDB-lite"/>
    </source>
</evidence>
<keyword evidence="4" id="KW-0472">Membrane</keyword>
<accession>A0AAV2H0J7</accession>
<dbReference type="Proteomes" id="UP001497497">
    <property type="component" value="Unassembled WGS sequence"/>
</dbReference>
<proteinExistence type="predicted"/>
<keyword evidence="7" id="KW-1185">Reference proteome</keyword>
<feature type="domain" description="Sushi" evidence="5">
    <location>
        <begin position="6"/>
        <end position="63"/>
    </location>
</feature>
<organism evidence="6 7">
    <name type="scientific">Lymnaea stagnalis</name>
    <name type="common">Great pond snail</name>
    <name type="synonym">Helix stagnalis</name>
    <dbReference type="NCBI Taxonomy" id="6523"/>
    <lineage>
        <taxon>Eukaryota</taxon>
        <taxon>Metazoa</taxon>
        <taxon>Spiralia</taxon>
        <taxon>Lophotrochozoa</taxon>
        <taxon>Mollusca</taxon>
        <taxon>Gastropoda</taxon>
        <taxon>Heterobranchia</taxon>
        <taxon>Euthyneura</taxon>
        <taxon>Panpulmonata</taxon>
        <taxon>Hygrophila</taxon>
        <taxon>Lymnaeoidea</taxon>
        <taxon>Lymnaeidae</taxon>
        <taxon>Lymnaea</taxon>
    </lineage>
</organism>
<keyword evidence="4" id="KW-1133">Transmembrane helix</keyword>
<dbReference type="CDD" id="cd00033">
    <property type="entry name" value="CCP"/>
    <property type="match status" value="1"/>
</dbReference>
<dbReference type="Pfam" id="PF00084">
    <property type="entry name" value="Sushi"/>
    <property type="match status" value="1"/>
</dbReference>
<dbReference type="InterPro" id="IPR035976">
    <property type="entry name" value="Sushi/SCR/CCP_sf"/>
</dbReference>
<dbReference type="PROSITE" id="PS50923">
    <property type="entry name" value="SUSHI"/>
    <property type="match status" value="1"/>
</dbReference>
<dbReference type="AlphaFoldDB" id="A0AAV2H0J7"/>
<feature type="compositionally biased region" description="Low complexity" evidence="3">
    <location>
        <begin position="171"/>
        <end position="187"/>
    </location>
</feature>
<dbReference type="SUPFAM" id="SSF57535">
    <property type="entry name" value="Complement control module/SCR domain"/>
    <property type="match status" value="1"/>
</dbReference>
<evidence type="ECO:0000256" key="2">
    <source>
        <dbReference type="PROSITE-ProRule" id="PRU00302"/>
    </source>
</evidence>
<dbReference type="SMART" id="SM00032">
    <property type="entry name" value="CCP"/>
    <property type="match status" value="1"/>
</dbReference>
<feature type="region of interest" description="Disordered" evidence="3">
    <location>
        <begin position="167"/>
        <end position="255"/>
    </location>
</feature>
<protein>
    <recommendedName>
        <fullName evidence="5">Sushi domain-containing protein</fullName>
    </recommendedName>
</protein>
<reference evidence="6 7" key="1">
    <citation type="submission" date="2024-04" db="EMBL/GenBank/DDBJ databases">
        <authorList>
            <consortium name="Genoscope - CEA"/>
            <person name="William W."/>
        </authorList>
    </citation>
    <scope>NUCLEOTIDE SEQUENCE [LARGE SCALE GENOMIC DNA]</scope>
</reference>
<comment type="caution">
    <text evidence="6">The sequence shown here is derived from an EMBL/GenBank/DDBJ whole genome shotgun (WGS) entry which is preliminary data.</text>
</comment>
<dbReference type="Gene3D" id="2.10.70.10">
    <property type="entry name" value="Complement Module, domain 1"/>
    <property type="match status" value="1"/>
</dbReference>
<evidence type="ECO:0000256" key="1">
    <source>
        <dbReference type="ARBA" id="ARBA00023157"/>
    </source>
</evidence>
<name>A0AAV2H0J7_LYMST</name>
<keyword evidence="1 2" id="KW-1015">Disulfide bond</keyword>
<keyword evidence="2" id="KW-0768">Sushi</keyword>
<dbReference type="InterPro" id="IPR000436">
    <property type="entry name" value="Sushi_SCR_CCP_dom"/>
</dbReference>
<evidence type="ECO:0000259" key="5">
    <source>
        <dbReference type="PROSITE" id="PS50923"/>
    </source>
</evidence>
<evidence type="ECO:0000256" key="4">
    <source>
        <dbReference type="SAM" id="Phobius"/>
    </source>
</evidence>
<gene>
    <name evidence="6" type="ORF">GSLYS_00000830001</name>
</gene>
<sequence>MEASIAKCDTVPAVLNAKFLTRVDNITQSVTFECLAGFYMSGSPRVECISDVIGWGPTPTCHIINKDTHLYTTVNVTTEEWWYYILAGLLGLIVLTLVIAALCHCCWCPTHVVSVYPYVSTPSKAGRRARRWCLCCRRRKMLLRLEPRERKDSVFWVTDYLLRQTDDRGPHSGTHSVVSSGHTGTHGPTAGRAYLPASQGRTSEVHSKSSAADGMTSVESPREVQVYRNVRPAKDPGKVWLPHKHNVRNINTSTK</sequence>
<feature type="transmembrane region" description="Helical" evidence="4">
    <location>
        <begin position="81"/>
        <end position="102"/>
    </location>
</feature>
<keyword evidence="4" id="KW-0812">Transmembrane</keyword>
<dbReference type="EMBL" id="CAXITT010000007">
    <property type="protein sequence ID" value="CAL1526653.1"/>
    <property type="molecule type" value="Genomic_DNA"/>
</dbReference>
<comment type="caution">
    <text evidence="2">Lacks conserved residue(s) required for the propagation of feature annotation.</text>
</comment>